<sequence length="164" mass="18858">MNYCKVLVKPFMVKKPGGMPMRTMFGTIVNETAKAIQVKLYCKPEKSSVCLHCNRKLTHPISKLYGLGPICGQHYYIAPFQSEEALEEGYNELDSKLKSITWEGWIPKSLIMDLERLEDSAVEEQRFEVSFKFDGQLYKSVVGKENLNKIRHHSEEIVELVQIS</sequence>
<dbReference type="Proteomes" id="UP000009273">
    <property type="component" value="Segment"/>
</dbReference>
<accession>G3MB19</accession>
<evidence type="ECO:0000313" key="1">
    <source>
        <dbReference type="EMBL" id="AEO93883.1"/>
    </source>
</evidence>
<reference evidence="1 2" key="1">
    <citation type="submission" date="2011-09" db="EMBL/GenBank/DDBJ databases">
        <authorList>
            <person name="Pope W.H."/>
            <person name="Pedulla M.L."/>
            <person name="Ford M.E."/>
            <person name="Peebles C.L."/>
            <person name="Hatfull G.H."/>
            <person name="Hendrix R.W."/>
        </authorList>
    </citation>
    <scope>NUCLEOTIDE SEQUENCE [LARGE SCALE GENOMIC DNA]</scope>
    <source>
        <strain evidence="1">G</strain>
    </source>
</reference>
<keyword evidence="2" id="KW-1185">Reference proteome</keyword>
<organism evidence="1 2">
    <name type="scientific">Bacillus phage G</name>
    <dbReference type="NCBI Taxonomy" id="2884420"/>
    <lineage>
        <taxon>Viruses</taxon>
        <taxon>Duplodnaviria</taxon>
        <taxon>Heunggongvirae</taxon>
        <taxon>Uroviricota</taxon>
        <taxon>Caudoviricetes</taxon>
        <taxon>Donellivirus</taxon>
        <taxon>Donellivirus gee</taxon>
    </lineage>
</organism>
<evidence type="ECO:0000313" key="2">
    <source>
        <dbReference type="Proteomes" id="UP000009273"/>
    </source>
</evidence>
<name>G3MB19_9CAUD</name>
<gene>
    <name evidence="1" type="primary">639</name>
    <name evidence="1" type="ORF">G_639</name>
</gene>
<dbReference type="RefSeq" id="YP_009015931.1">
    <property type="nucleotide sequence ID" value="NC_023719.1"/>
</dbReference>
<dbReference type="GeneID" id="18563848"/>
<dbReference type="KEGG" id="vg:18563848"/>
<protein>
    <submittedName>
        <fullName evidence="1">Gp639</fullName>
    </submittedName>
</protein>
<dbReference type="EMBL" id="JN638751">
    <property type="protein sequence ID" value="AEO93883.1"/>
    <property type="molecule type" value="Genomic_DNA"/>
</dbReference>
<proteinExistence type="predicted"/>